<evidence type="ECO:0000256" key="7">
    <source>
        <dbReference type="PIRSR" id="PIRSR000027-2"/>
    </source>
</evidence>
<evidence type="ECO:0000313" key="9">
    <source>
        <dbReference type="EMBL" id="PRD50255.1"/>
    </source>
</evidence>
<evidence type="ECO:0000256" key="3">
    <source>
        <dbReference type="ARBA" id="ARBA00022723"/>
    </source>
</evidence>
<comment type="PTM">
    <text evidence="7">Binds 1 heme group per subunit.</text>
</comment>
<gene>
    <name evidence="9" type="ORF">C5750_23380</name>
</gene>
<keyword evidence="2 7" id="KW-0349">Heme</keyword>
<dbReference type="InterPro" id="IPR010980">
    <property type="entry name" value="Cyt_c/b562"/>
</dbReference>
<feature type="binding site" description="covalent" evidence="7">
    <location>
        <position position="141"/>
    </location>
    <ligand>
        <name>heme c</name>
        <dbReference type="ChEBI" id="CHEBI:61717"/>
    </ligand>
</feature>
<feature type="binding site" description="covalent" evidence="7">
    <location>
        <position position="138"/>
    </location>
    <ligand>
        <name>heme c</name>
        <dbReference type="ChEBI" id="CHEBI:61717"/>
    </ligand>
</feature>
<evidence type="ECO:0000313" key="10">
    <source>
        <dbReference type="Proteomes" id="UP000238563"/>
    </source>
</evidence>
<keyword evidence="10" id="KW-1185">Reference proteome</keyword>
<evidence type="ECO:0000256" key="1">
    <source>
        <dbReference type="ARBA" id="ARBA00022448"/>
    </source>
</evidence>
<keyword evidence="1" id="KW-0813">Transport</keyword>
<feature type="signal peptide" evidence="8">
    <location>
        <begin position="1"/>
        <end position="24"/>
    </location>
</feature>
<dbReference type="InterPro" id="IPR002321">
    <property type="entry name" value="Cyt_c_II"/>
</dbReference>
<keyword evidence="5 6" id="KW-0408">Iron</keyword>
<evidence type="ECO:0000256" key="8">
    <source>
        <dbReference type="SAM" id="SignalP"/>
    </source>
</evidence>
<dbReference type="OrthoDB" id="9811729at2"/>
<dbReference type="GO" id="GO:0009055">
    <property type="term" value="F:electron transfer activity"/>
    <property type="evidence" value="ECO:0007669"/>
    <property type="project" value="InterPro"/>
</dbReference>
<evidence type="ECO:0000256" key="2">
    <source>
        <dbReference type="ARBA" id="ARBA00022617"/>
    </source>
</evidence>
<organism evidence="9 10">
    <name type="scientific">Phyllobacterium myrsinacearum</name>
    <dbReference type="NCBI Taxonomy" id="28101"/>
    <lineage>
        <taxon>Bacteria</taxon>
        <taxon>Pseudomonadati</taxon>
        <taxon>Pseudomonadota</taxon>
        <taxon>Alphaproteobacteria</taxon>
        <taxon>Hyphomicrobiales</taxon>
        <taxon>Phyllobacteriaceae</taxon>
        <taxon>Phyllobacterium</taxon>
    </lineage>
</organism>
<feature type="binding site" description="axial binding residue" evidence="6">
    <location>
        <position position="142"/>
    </location>
    <ligand>
        <name>heme c</name>
        <dbReference type="ChEBI" id="CHEBI:61717"/>
    </ligand>
    <ligandPart>
        <name>Fe</name>
        <dbReference type="ChEBI" id="CHEBI:18248"/>
    </ligandPart>
</feature>
<dbReference type="EMBL" id="PVBT01000008">
    <property type="protein sequence ID" value="PRD50255.1"/>
    <property type="molecule type" value="Genomic_DNA"/>
</dbReference>
<feature type="chain" id="PRO_5015442963" evidence="8">
    <location>
        <begin position="25"/>
        <end position="150"/>
    </location>
</feature>
<dbReference type="SUPFAM" id="SSF47175">
    <property type="entry name" value="Cytochromes"/>
    <property type="match status" value="1"/>
</dbReference>
<accession>A0A2S9JBS5</accession>
<dbReference type="GO" id="GO:0005506">
    <property type="term" value="F:iron ion binding"/>
    <property type="evidence" value="ECO:0007669"/>
    <property type="project" value="InterPro"/>
</dbReference>
<comment type="caution">
    <text evidence="9">The sequence shown here is derived from an EMBL/GenBank/DDBJ whole genome shotgun (WGS) entry which is preliminary data.</text>
</comment>
<dbReference type="GO" id="GO:0020037">
    <property type="term" value="F:heme binding"/>
    <property type="evidence" value="ECO:0007669"/>
    <property type="project" value="InterPro"/>
</dbReference>
<dbReference type="Pfam" id="PF01322">
    <property type="entry name" value="Cytochrom_C_2"/>
    <property type="match status" value="1"/>
</dbReference>
<keyword evidence="3 6" id="KW-0479">Metal-binding</keyword>
<dbReference type="PROSITE" id="PS51009">
    <property type="entry name" value="CYTCII"/>
    <property type="match status" value="1"/>
</dbReference>
<dbReference type="GO" id="GO:0022900">
    <property type="term" value="P:electron transport chain"/>
    <property type="evidence" value="ECO:0007669"/>
    <property type="project" value="InterPro"/>
</dbReference>
<reference evidence="9 10" key="1">
    <citation type="submission" date="2018-02" db="EMBL/GenBank/DDBJ databases">
        <title>The draft genome of Phyllobacterium myrsinacearum DSM5892.</title>
        <authorList>
            <person name="Li L."/>
            <person name="Liu L."/>
            <person name="Zhang X."/>
            <person name="Wang T."/>
        </authorList>
    </citation>
    <scope>NUCLEOTIDE SEQUENCE [LARGE SCALE GENOMIC DNA]</scope>
    <source>
        <strain evidence="9 10">DSM 5892</strain>
    </source>
</reference>
<keyword evidence="8" id="KW-0732">Signal</keyword>
<dbReference type="InterPro" id="IPR012127">
    <property type="entry name" value="Cyt_c_prime"/>
</dbReference>
<evidence type="ECO:0000256" key="6">
    <source>
        <dbReference type="PIRSR" id="PIRSR000027-1"/>
    </source>
</evidence>
<dbReference type="Gene3D" id="1.20.120.10">
    <property type="entry name" value="Cytochrome c/b562"/>
    <property type="match status" value="1"/>
</dbReference>
<proteinExistence type="predicted"/>
<sequence length="150" mass="15360">MKRLIAFAAAPVLAIAVFSAAAGADPIADRQALMKDQGKAVGSLAPIAKGEKPFDAAAVLAALSKLNEDAQKIDPAALFPAGTETGGETTASPKIWEDNAGFTAAVNKYKADAAAAAAAKPQDLASFKLAFAQVSQNCGACHQTYRIKKN</sequence>
<dbReference type="RefSeq" id="WP_105737274.1">
    <property type="nucleotide sequence ID" value="NZ_PVBT01000008.1"/>
</dbReference>
<evidence type="ECO:0000256" key="4">
    <source>
        <dbReference type="ARBA" id="ARBA00022982"/>
    </source>
</evidence>
<dbReference type="Proteomes" id="UP000238563">
    <property type="component" value="Unassembled WGS sequence"/>
</dbReference>
<protein>
    <submittedName>
        <fullName evidence="9">Cytochrome C556</fullName>
    </submittedName>
</protein>
<dbReference type="PIRSF" id="PIRSF000027">
    <property type="entry name" value="Cytc_c_prime"/>
    <property type="match status" value="1"/>
</dbReference>
<evidence type="ECO:0000256" key="5">
    <source>
        <dbReference type="ARBA" id="ARBA00023004"/>
    </source>
</evidence>
<dbReference type="AlphaFoldDB" id="A0A2S9JBS5"/>
<name>A0A2S9JBS5_9HYPH</name>
<dbReference type="GO" id="GO:0042597">
    <property type="term" value="C:periplasmic space"/>
    <property type="evidence" value="ECO:0007669"/>
    <property type="project" value="InterPro"/>
</dbReference>
<keyword evidence="4" id="KW-0249">Electron transport</keyword>